<dbReference type="Gene3D" id="1.20.5.4010">
    <property type="match status" value="1"/>
</dbReference>
<feature type="domain" description="STAR protein homodimerisation region" evidence="1">
    <location>
        <begin position="11"/>
        <end position="45"/>
    </location>
</feature>
<organism evidence="2">
    <name type="scientific">Oikopleura dioica</name>
    <name type="common">Tunicate</name>
    <dbReference type="NCBI Taxonomy" id="34765"/>
    <lineage>
        <taxon>Eukaryota</taxon>
        <taxon>Metazoa</taxon>
        <taxon>Chordata</taxon>
        <taxon>Tunicata</taxon>
        <taxon>Appendicularia</taxon>
        <taxon>Copelata</taxon>
        <taxon>Oikopleuridae</taxon>
        <taxon>Oikopleura</taxon>
    </lineage>
</organism>
<accession>E4Y559</accession>
<dbReference type="Proteomes" id="UP000011014">
    <property type="component" value="Unassembled WGS sequence"/>
</dbReference>
<evidence type="ECO:0000259" key="1">
    <source>
        <dbReference type="Pfam" id="PF16544"/>
    </source>
</evidence>
<dbReference type="EMBL" id="FN654284">
    <property type="protein sequence ID" value="CBY30807.1"/>
    <property type="molecule type" value="Genomic_DNA"/>
</dbReference>
<protein>
    <recommendedName>
        <fullName evidence="1">STAR protein homodimerisation region domain-containing protein</fullName>
    </recommendedName>
</protein>
<proteinExistence type="predicted"/>
<reference evidence="2" key="1">
    <citation type="journal article" date="2010" name="Science">
        <title>Plasticity of animal genome architecture unmasked by rapid evolution of a pelagic tunicate.</title>
        <authorList>
            <person name="Denoeud F."/>
            <person name="Henriet S."/>
            <person name="Mungpakdee S."/>
            <person name="Aury J.M."/>
            <person name="Da Silva C."/>
            <person name="Brinkmann H."/>
            <person name="Mikhaleva J."/>
            <person name="Olsen L.C."/>
            <person name="Jubin C."/>
            <person name="Canestro C."/>
            <person name="Bouquet J.M."/>
            <person name="Danks G."/>
            <person name="Poulain J."/>
            <person name="Campsteijn C."/>
            <person name="Adamski M."/>
            <person name="Cross I."/>
            <person name="Yadetie F."/>
            <person name="Muffato M."/>
            <person name="Louis A."/>
            <person name="Butcher S."/>
            <person name="Tsagkogeorga G."/>
            <person name="Konrad A."/>
            <person name="Singh S."/>
            <person name="Jensen M.F."/>
            <person name="Cong E.H."/>
            <person name="Eikeseth-Otteraa H."/>
            <person name="Noel B."/>
            <person name="Anthouard V."/>
            <person name="Porcel B.M."/>
            <person name="Kachouri-Lafond R."/>
            <person name="Nishino A."/>
            <person name="Ugolini M."/>
            <person name="Chourrout P."/>
            <person name="Nishida H."/>
            <person name="Aasland R."/>
            <person name="Huzurbazar S."/>
            <person name="Westhof E."/>
            <person name="Delsuc F."/>
            <person name="Lehrach H."/>
            <person name="Reinhardt R."/>
            <person name="Weissenbach J."/>
            <person name="Roy S.W."/>
            <person name="Artiguenave F."/>
            <person name="Postlethwait J.H."/>
            <person name="Manak J.R."/>
            <person name="Thompson E.M."/>
            <person name="Jaillon O."/>
            <person name="Du Pasquier L."/>
            <person name="Boudinot P."/>
            <person name="Liberles D.A."/>
            <person name="Volff J.N."/>
            <person name="Philippe H."/>
            <person name="Lenhard B."/>
            <person name="Roest Crollius H."/>
            <person name="Wincker P."/>
            <person name="Chourrout D."/>
        </authorList>
    </citation>
    <scope>NUCLEOTIDE SEQUENCE [LARGE SCALE GENOMIC DNA]</scope>
</reference>
<dbReference type="InterPro" id="IPR032377">
    <property type="entry name" value="STAR_dimer"/>
</dbReference>
<name>E4Y559_OIKDI</name>
<gene>
    <name evidence="2" type="ORF">GSOID_T00018698001</name>
</gene>
<dbReference type="AlphaFoldDB" id="E4Y559"/>
<dbReference type="Pfam" id="PF16544">
    <property type="entry name" value="STAR_dimer"/>
    <property type="match status" value="1"/>
</dbReference>
<sequence>MPAGFDENDKKTRDKCLYLKQLLADKRTMAQMPGAFTHLDRLLDDVLKMDRGFLNATVFFFNKLKFNLQG</sequence>
<evidence type="ECO:0000313" key="2">
    <source>
        <dbReference type="EMBL" id="CBY30807.1"/>
    </source>
</evidence>